<reference evidence="4 5" key="1">
    <citation type="submission" date="2018-05" db="EMBL/GenBank/DDBJ databases">
        <title>Draft genome sequence of Scytalidium lignicola DSM 105466, a ubiquitous saprotrophic fungus.</title>
        <authorList>
            <person name="Buettner E."/>
            <person name="Gebauer A.M."/>
            <person name="Hofrichter M."/>
            <person name="Liers C."/>
            <person name="Kellner H."/>
        </authorList>
    </citation>
    <scope>NUCLEOTIDE SEQUENCE [LARGE SCALE GENOMIC DNA]</scope>
    <source>
        <strain evidence="4 5">DSM 105466</strain>
    </source>
</reference>
<dbReference type="InterPro" id="IPR001138">
    <property type="entry name" value="Zn2Cys6_DnaBD"/>
</dbReference>
<organism evidence="4 5">
    <name type="scientific">Scytalidium lignicola</name>
    <name type="common">Hyphomycete</name>
    <dbReference type="NCBI Taxonomy" id="5539"/>
    <lineage>
        <taxon>Eukaryota</taxon>
        <taxon>Fungi</taxon>
        <taxon>Dikarya</taxon>
        <taxon>Ascomycota</taxon>
        <taxon>Pezizomycotina</taxon>
        <taxon>Leotiomycetes</taxon>
        <taxon>Leotiomycetes incertae sedis</taxon>
        <taxon>Scytalidium</taxon>
    </lineage>
</organism>
<dbReference type="Gene3D" id="4.10.240.10">
    <property type="entry name" value="Zn(2)-C6 fungal-type DNA-binding domain"/>
    <property type="match status" value="1"/>
</dbReference>
<keyword evidence="2" id="KW-0539">Nucleus</keyword>
<dbReference type="PROSITE" id="PS00463">
    <property type="entry name" value="ZN2_CY6_FUNGAL_1"/>
    <property type="match status" value="1"/>
</dbReference>
<keyword evidence="1" id="KW-0479">Metal-binding</keyword>
<evidence type="ECO:0000256" key="1">
    <source>
        <dbReference type="ARBA" id="ARBA00022723"/>
    </source>
</evidence>
<gene>
    <name evidence="4" type="ORF">B7463_g4371</name>
</gene>
<feature type="non-terminal residue" evidence="4">
    <location>
        <position position="1"/>
    </location>
</feature>
<proteinExistence type="predicted"/>
<dbReference type="GO" id="GO:0006351">
    <property type="term" value="P:DNA-templated transcription"/>
    <property type="evidence" value="ECO:0007669"/>
    <property type="project" value="InterPro"/>
</dbReference>
<dbReference type="Pfam" id="PF00172">
    <property type="entry name" value="Zn_clus"/>
    <property type="match status" value="1"/>
</dbReference>
<dbReference type="AlphaFoldDB" id="A0A3E2HF26"/>
<dbReference type="SMART" id="SM00066">
    <property type="entry name" value="GAL4"/>
    <property type="match status" value="1"/>
</dbReference>
<sequence>MSLETSMEGSSMNVGQKRAAVACAFCRQRKRKCDGDTPQCMNCRSKGLECIYQELTTQKYVFYLSFGDSDSTLVEEGKKTFINSTIRNSEQNSSEAQLLRLEAIEALLREHSAALEALKLSLGSYTTTPTPALGSDHLDVHSSRVAKRFNLQTPVSTFSTRVLNDFTSRSSQVDVDDVPPLTIPLHHQTSASSLLALPQMRCLAGEFPEEFFFQVEDSRPRSVPLQSTITWGELEPQLTFIDRTQADGYLERFFTLVQQFHPFFDRSNLVARHDEIRSGGFQFNNESALFLAIFALGAIASDPVDHGRDSYSGDVFIRSSLKIVLSSWTATFSGDAVLSQTLVLCALYFTYTAEPLAAWRFIHMASTSIQQILIRCKDLTSNEVEIQDITRLSWTCYIIESDILAEFHQPRSGIELAVDKMLFPNYGNSPTLENLYSLAEIRGRSLLNRIHHTVYFTDSLTLYVGQVPNTSSSNLSPRPIPDASFLRVCEELDCQLETWYDSLPDPIKPDLLGNLQGNKQACLLRLRYWSAKQNIYRPFVIYVTSQTPGHDIDVPQTVLERCQKCLSACRTFLLTAGYILSERTPYTYSTAQCSLASVLVLSIAARSSALRNLVDDIEMLQNLTIELLKPWACPGSSVECALEIVGSISRKQRFRNQLQH</sequence>
<feature type="domain" description="Zn(2)-C6 fungal-type" evidence="3">
    <location>
        <begin position="22"/>
        <end position="52"/>
    </location>
</feature>
<evidence type="ECO:0000313" key="5">
    <source>
        <dbReference type="Proteomes" id="UP000258309"/>
    </source>
</evidence>
<keyword evidence="5" id="KW-1185">Reference proteome</keyword>
<dbReference type="InterPro" id="IPR036864">
    <property type="entry name" value="Zn2-C6_fun-type_DNA-bd_sf"/>
</dbReference>
<dbReference type="EMBL" id="NCSJ02000064">
    <property type="protein sequence ID" value="RFU31977.1"/>
    <property type="molecule type" value="Genomic_DNA"/>
</dbReference>
<dbReference type="OMA" id="QSWKLIH"/>
<dbReference type="PANTHER" id="PTHR47785:SF1">
    <property type="entry name" value="TRANSCRIPTION FACTOR, PUTATIVE (AFU_ORTHOLOGUE AFUA_5G14530)-RELATED"/>
    <property type="match status" value="1"/>
</dbReference>
<dbReference type="Pfam" id="PF04082">
    <property type="entry name" value="Fungal_trans"/>
    <property type="match status" value="1"/>
</dbReference>
<dbReference type="CDD" id="cd00067">
    <property type="entry name" value="GAL4"/>
    <property type="match status" value="1"/>
</dbReference>
<comment type="caution">
    <text evidence="4">The sequence shown here is derived from an EMBL/GenBank/DDBJ whole genome shotgun (WGS) entry which is preliminary data.</text>
</comment>
<evidence type="ECO:0000313" key="4">
    <source>
        <dbReference type="EMBL" id="RFU31977.1"/>
    </source>
</evidence>
<dbReference type="GO" id="GO:0008270">
    <property type="term" value="F:zinc ion binding"/>
    <property type="evidence" value="ECO:0007669"/>
    <property type="project" value="InterPro"/>
</dbReference>
<dbReference type="PROSITE" id="PS50048">
    <property type="entry name" value="ZN2_CY6_FUNGAL_2"/>
    <property type="match status" value="1"/>
</dbReference>
<name>A0A3E2HF26_SCYLI</name>
<dbReference type="GO" id="GO:0003677">
    <property type="term" value="F:DNA binding"/>
    <property type="evidence" value="ECO:0007669"/>
    <property type="project" value="InterPro"/>
</dbReference>
<protein>
    <recommendedName>
        <fullName evidence="3">Zn(2)-C6 fungal-type domain-containing protein</fullName>
    </recommendedName>
</protein>
<accession>A0A3E2HF26</accession>
<feature type="non-terminal residue" evidence="4">
    <location>
        <position position="660"/>
    </location>
</feature>
<dbReference type="CDD" id="cd12148">
    <property type="entry name" value="fungal_TF_MHR"/>
    <property type="match status" value="1"/>
</dbReference>
<dbReference type="InterPro" id="IPR007219">
    <property type="entry name" value="XnlR_reg_dom"/>
</dbReference>
<evidence type="ECO:0000256" key="2">
    <source>
        <dbReference type="ARBA" id="ARBA00023242"/>
    </source>
</evidence>
<dbReference type="OrthoDB" id="4685598at2759"/>
<dbReference type="InterPro" id="IPR053181">
    <property type="entry name" value="EcdB-like_regulator"/>
</dbReference>
<dbReference type="PANTHER" id="PTHR47785">
    <property type="entry name" value="ZN(II)2CYS6 TRANSCRIPTION FACTOR (EUROFUNG)-RELATED-RELATED"/>
    <property type="match status" value="1"/>
</dbReference>
<dbReference type="Proteomes" id="UP000258309">
    <property type="component" value="Unassembled WGS sequence"/>
</dbReference>
<dbReference type="GO" id="GO:0000981">
    <property type="term" value="F:DNA-binding transcription factor activity, RNA polymerase II-specific"/>
    <property type="evidence" value="ECO:0007669"/>
    <property type="project" value="InterPro"/>
</dbReference>
<dbReference type="SUPFAM" id="SSF57701">
    <property type="entry name" value="Zn2/Cys6 DNA-binding domain"/>
    <property type="match status" value="1"/>
</dbReference>
<evidence type="ECO:0000259" key="3">
    <source>
        <dbReference type="PROSITE" id="PS50048"/>
    </source>
</evidence>